<dbReference type="PROSITE" id="PS01186">
    <property type="entry name" value="EGF_2"/>
    <property type="match status" value="1"/>
</dbReference>
<dbReference type="CDD" id="cd00054">
    <property type="entry name" value="EGF_CA"/>
    <property type="match status" value="1"/>
</dbReference>
<dbReference type="GO" id="GO:0005509">
    <property type="term" value="F:calcium ion binding"/>
    <property type="evidence" value="ECO:0007669"/>
    <property type="project" value="InterPro"/>
</dbReference>
<dbReference type="PROSITE" id="PS50026">
    <property type="entry name" value="EGF_3"/>
    <property type="match status" value="1"/>
</dbReference>
<protein>
    <recommendedName>
        <fullName evidence="5">EGF-like domain-containing protein</fullName>
    </recommendedName>
</protein>
<dbReference type="Pfam" id="PF12947">
    <property type="entry name" value="EGF_3"/>
    <property type="match status" value="1"/>
</dbReference>
<evidence type="ECO:0000256" key="1">
    <source>
        <dbReference type="ARBA" id="ARBA00022536"/>
    </source>
</evidence>
<evidence type="ECO:0000256" key="4">
    <source>
        <dbReference type="ARBA" id="ARBA00023157"/>
    </source>
</evidence>
<dbReference type="Proteomes" id="UP000321595">
    <property type="component" value="Chromosome"/>
</dbReference>
<dbReference type="InterPro" id="IPR024731">
    <property type="entry name" value="NELL2-like_EGF"/>
</dbReference>
<name>A0A5B8XYA6_9DELT</name>
<dbReference type="EMBL" id="CP042467">
    <property type="protein sequence ID" value="QED30384.1"/>
    <property type="molecule type" value="Genomic_DNA"/>
</dbReference>
<proteinExistence type="predicted"/>
<dbReference type="OrthoDB" id="5483662at2"/>
<dbReference type="InterPro" id="IPR000152">
    <property type="entry name" value="EGF-type_Asp/Asn_hydroxyl_site"/>
</dbReference>
<sequence>MPESDMADLPDMVAPNDMSDMEDMTDMEDMPDSCVPFSPQTLCQSQGLNCGDTQLVNNCGDTVPVNCGDCAAPLECGAGGTPNVCACVGASDTELCDEAAAECGSITVLDDTCGETRQVNCGDCAGLETCGGGGTPNSCGCTEEPADFCQRLGKNCGNVTDFDACGIIRTYDCGVCLGQESCGAETPNVCACDAEIICEASGAQCGTVSATGCSNFNTVNCGSCTGGTCNNQQCLCPSGFEASGGECQDIDECTLGTNTCDANAICTNTPGSFECACAPGFAGDGINCERVFPTVIGTWDGVSNDEQVRVENVGSNTSGDAYFVVISLDTLTRTVDTVDGLGLTWTRIIEQCNGTSNERLEVWSGRGNTMGGDIDIELSGDPFGVAASVVQVANVATLAGQASSSSANGGCAFGVPGNSYSWTYTPQSASSLLLAATTTRGGDHGPGTGWTEIQEVGTQNTRHGIMTQENISTADVTVSGTLSQWRNWASMVLELRGP</sequence>
<keyword evidence="2" id="KW-0732">Signal</keyword>
<dbReference type="SMART" id="SM00181">
    <property type="entry name" value="EGF"/>
    <property type="match status" value="2"/>
</dbReference>
<dbReference type="PROSITE" id="PS00010">
    <property type="entry name" value="ASX_HYDROXYL"/>
    <property type="match status" value="1"/>
</dbReference>
<dbReference type="Gene3D" id="2.10.25.10">
    <property type="entry name" value="Laminin"/>
    <property type="match status" value="1"/>
</dbReference>
<accession>A0A5B8XYA6</accession>
<evidence type="ECO:0000256" key="3">
    <source>
        <dbReference type="ARBA" id="ARBA00022737"/>
    </source>
</evidence>
<dbReference type="InterPro" id="IPR000742">
    <property type="entry name" value="EGF"/>
</dbReference>
<evidence type="ECO:0000259" key="5">
    <source>
        <dbReference type="PROSITE" id="PS50026"/>
    </source>
</evidence>
<dbReference type="AlphaFoldDB" id="A0A5B8XYA6"/>
<dbReference type="SUPFAM" id="SSF57196">
    <property type="entry name" value="EGF/Laminin"/>
    <property type="match status" value="1"/>
</dbReference>
<feature type="domain" description="EGF-like" evidence="5">
    <location>
        <begin position="249"/>
        <end position="289"/>
    </location>
</feature>
<keyword evidence="3" id="KW-0677">Repeat</keyword>
<dbReference type="InterPro" id="IPR018097">
    <property type="entry name" value="EGF_Ca-bd_CS"/>
</dbReference>
<dbReference type="SMART" id="SM00179">
    <property type="entry name" value="EGF_CA"/>
    <property type="match status" value="1"/>
</dbReference>
<keyword evidence="7" id="KW-1185">Reference proteome</keyword>
<dbReference type="KEGG" id="bbae:FRD01_21490"/>
<reference evidence="6 7" key="1">
    <citation type="submission" date="2019-08" db="EMBL/GenBank/DDBJ databases">
        <authorList>
            <person name="Liang Q."/>
        </authorList>
    </citation>
    <scope>NUCLEOTIDE SEQUENCE [LARGE SCALE GENOMIC DNA]</scope>
    <source>
        <strain evidence="6 7">V1718</strain>
    </source>
</reference>
<dbReference type="PROSITE" id="PS01187">
    <property type="entry name" value="EGF_CA"/>
    <property type="match status" value="1"/>
</dbReference>
<evidence type="ECO:0000256" key="2">
    <source>
        <dbReference type="ARBA" id="ARBA00022729"/>
    </source>
</evidence>
<keyword evidence="4" id="KW-1015">Disulfide bond</keyword>
<evidence type="ECO:0000313" key="7">
    <source>
        <dbReference type="Proteomes" id="UP000321595"/>
    </source>
</evidence>
<gene>
    <name evidence="6" type="ORF">FRD01_21490</name>
</gene>
<keyword evidence="1" id="KW-0245">EGF-like domain</keyword>
<dbReference type="FunFam" id="2.10.25.10:FF:000038">
    <property type="entry name" value="Fibrillin 2"/>
    <property type="match status" value="1"/>
</dbReference>
<dbReference type="InterPro" id="IPR001881">
    <property type="entry name" value="EGF-like_Ca-bd_dom"/>
</dbReference>
<organism evidence="6 7">
    <name type="scientific">Microvenator marinus</name>
    <dbReference type="NCBI Taxonomy" id="2600177"/>
    <lineage>
        <taxon>Bacteria</taxon>
        <taxon>Deltaproteobacteria</taxon>
        <taxon>Bradymonadales</taxon>
        <taxon>Microvenatoraceae</taxon>
        <taxon>Microvenator</taxon>
    </lineage>
</organism>
<evidence type="ECO:0000313" key="6">
    <source>
        <dbReference type="EMBL" id="QED30384.1"/>
    </source>
</evidence>